<feature type="transmembrane region" description="Helical" evidence="2">
    <location>
        <begin position="180"/>
        <end position="199"/>
    </location>
</feature>
<evidence type="ECO:0000256" key="2">
    <source>
        <dbReference type="SAM" id="Phobius"/>
    </source>
</evidence>
<sequence>MKSASWDEEVLPPEYVAGPQSPSPAVAKQQPNHNTSTKAGSEADAGIDLLVLPATLVPISQLSTASVPAGGGTVGDEAKTRTLMQKIGATNMLWLWKVAVRMLMMIAEAIVVSCMGAAIGNGAWTSLKHNYDGLDEGWSNIDNELVGFAVIPIAVSFLWCSIVAIVLIKRRPAHPLHPGVPLGIDLILCLVFIAPVIILRYCVTNVEEIGADRFIRDPDGGHENYYGYYTLVPNRTWVFTIASVRGTYTTTTYKTVVIPTTAATVPRSTAVSVTVAMRDELVGTPQQQLPPRVTSSVSSGADSGNEADFNNIKLTDIDNVDIEATEVIGFESIDTNIAAPEDADVNLFWTARQARLRELLVSFVLPCVVLLLHFTIFVWACSDRKQNKSRPRNAAIASNAPRNVRSRRHVMANANRHGQLTGGNPGVSKTREVVSASGLV</sequence>
<dbReference type="OrthoDB" id="5245476at2759"/>
<dbReference type="GeneID" id="25973996"/>
<dbReference type="Proteomes" id="UP000007796">
    <property type="component" value="Unassembled WGS sequence"/>
</dbReference>
<evidence type="ECO:0000313" key="3">
    <source>
        <dbReference type="EMBL" id="EFW99797.1"/>
    </source>
</evidence>
<feature type="transmembrane region" description="Helical" evidence="2">
    <location>
        <begin position="359"/>
        <end position="382"/>
    </location>
</feature>
<dbReference type="EMBL" id="GL629807">
    <property type="protein sequence ID" value="EFW99797.1"/>
    <property type="molecule type" value="Genomic_DNA"/>
</dbReference>
<keyword evidence="2" id="KW-1133">Transmembrane helix</keyword>
<proteinExistence type="predicted"/>
<feature type="region of interest" description="Disordered" evidence="1">
    <location>
        <begin position="1"/>
        <end position="40"/>
    </location>
</feature>
<organism evidence="4">
    <name type="scientific">Grosmannia clavigera (strain kw1407 / UAMH 11150)</name>
    <name type="common">Blue stain fungus</name>
    <name type="synonym">Graphiocladiella clavigera</name>
    <dbReference type="NCBI Taxonomy" id="655863"/>
    <lineage>
        <taxon>Eukaryota</taxon>
        <taxon>Fungi</taxon>
        <taxon>Dikarya</taxon>
        <taxon>Ascomycota</taxon>
        <taxon>Pezizomycotina</taxon>
        <taxon>Sordariomycetes</taxon>
        <taxon>Sordariomycetidae</taxon>
        <taxon>Ophiostomatales</taxon>
        <taxon>Ophiostomataceae</taxon>
        <taxon>Leptographium</taxon>
    </lineage>
</organism>
<keyword evidence="4" id="KW-1185">Reference proteome</keyword>
<feature type="transmembrane region" description="Helical" evidence="2">
    <location>
        <begin position="102"/>
        <end position="125"/>
    </location>
</feature>
<protein>
    <submittedName>
        <fullName evidence="3">Uncharacterized protein</fullName>
    </submittedName>
</protein>
<keyword evidence="2" id="KW-0812">Transmembrane</keyword>
<name>F0XQN1_GROCL</name>
<dbReference type="STRING" id="655863.F0XQN1"/>
<dbReference type="HOGENOM" id="CLU_622641_0_0_1"/>
<dbReference type="AlphaFoldDB" id="F0XQN1"/>
<gene>
    <name evidence="3" type="ORF">CMQ_115</name>
</gene>
<reference evidence="3 4" key="1">
    <citation type="journal article" date="2011" name="Proc. Natl. Acad. Sci. U.S.A.">
        <title>Genome and transcriptome analyses of the mountain pine beetle-fungal symbiont Grosmannia clavigera, a lodgepole pine pathogen.</title>
        <authorList>
            <person name="DiGuistini S."/>
            <person name="Wang Y."/>
            <person name="Liao N.Y."/>
            <person name="Taylor G."/>
            <person name="Tanguay P."/>
            <person name="Feau N."/>
            <person name="Henrissat B."/>
            <person name="Chan S.K."/>
            <person name="Hesse-Orce U."/>
            <person name="Alamouti S.M."/>
            <person name="Tsui C.K.M."/>
            <person name="Docking R.T."/>
            <person name="Levasseur A."/>
            <person name="Haridas S."/>
            <person name="Robertson G."/>
            <person name="Birol I."/>
            <person name="Holt R.A."/>
            <person name="Marra M.A."/>
            <person name="Hamelin R.C."/>
            <person name="Hirst M."/>
            <person name="Jones S.J.M."/>
            <person name="Bohlmann J."/>
            <person name="Breuil C."/>
        </authorList>
    </citation>
    <scope>NUCLEOTIDE SEQUENCE [LARGE SCALE GENOMIC DNA]</scope>
    <source>
        <strain evidence="4">kw1407 / UAMH 11150</strain>
    </source>
</reference>
<dbReference type="RefSeq" id="XP_014169212.1">
    <property type="nucleotide sequence ID" value="XM_014313737.1"/>
</dbReference>
<feature type="compositionally biased region" description="Acidic residues" evidence="1">
    <location>
        <begin position="1"/>
        <end position="11"/>
    </location>
</feature>
<keyword evidence="2" id="KW-0472">Membrane</keyword>
<feature type="transmembrane region" description="Helical" evidence="2">
    <location>
        <begin position="145"/>
        <end position="168"/>
    </location>
</feature>
<dbReference type="InParanoid" id="F0XQN1"/>
<evidence type="ECO:0000256" key="1">
    <source>
        <dbReference type="SAM" id="MobiDB-lite"/>
    </source>
</evidence>
<evidence type="ECO:0000313" key="4">
    <source>
        <dbReference type="Proteomes" id="UP000007796"/>
    </source>
</evidence>
<feature type="compositionally biased region" description="Polar residues" evidence="1">
    <location>
        <begin position="29"/>
        <end position="39"/>
    </location>
</feature>
<feature type="region of interest" description="Disordered" evidence="1">
    <location>
        <begin position="416"/>
        <end position="440"/>
    </location>
</feature>
<dbReference type="eggNOG" id="ENOG502SRWI">
    <property type="taxonomic scope" value="Eukaryota"/>
</dbReference>
<accession>F0XQN1</accession>